<protein>
    <submittedName>
        <fullName evidence="1">Uncharacterized protein</fullName>
    </submittedName>
</protein>
<dbReference type="EMBL" id="LAZR01002165">
    <property type="protein sequence ID" value="KKN33592.1"/>
    <property type="molecule type" value="Genomic_DNA"/>
</dbReference>
<organism evidence="1">
    <name type="scientific">marine sediment metagenome</name>
    <dbReference type="NCBI Taxonomy" id="412755"/>
    <lineage>
        <taxon>unclassified sequences</taxon>
        <taxon>metagenomes</taxon>
        <taxon>ecological metagenomes</taxon>
    </lineage>
</organism>
<evidence type="ECO:0000313" key="1">
    <source>
        <dbReference type="EMBL" id="KKN33592.1"/>
    </source>
</evidence>
<name>A0A0F9Q970_9ZZZZ</name>
<comment type="caution">
    <text evidence="1">The sequence shown here is derived from an EMBL/GenBank/DDBJ whole genome shotgun (WGS) entry which is preliminary data.</text>
</comment>
<gene>
    <name evidence="1" type="ORF">LCGC14_0802210</name>
</gene>
<sequence>MNIARKMIILALKNGLKYINKKDEQLIRELLDNSSIEDLTEGILGNLDKKISQLLTEIFSVKAPHLIRKVIKEPEDYKGKDLLIICNNLVEKNPQDTIQLCEGWILKFVVRSHVYYNDVISMLGIIKRALSQRKEGWEDYLSKFISKYKSRKKLIKMIQEANLAQEFN</sequence>
<accession>A0A0F9Q970</accession>
<proteinExistence type="predicted"/>
<dbReference type="AlphaFoldDB" id="A0A0F9Q970"/>
<reference evidence="1" key="1">
    <citation type="journal article" date="2015" name="Nature">
        <title>Complex archaea that bridge the gap between prokaryotes and eukaryotes.</title>
        <authorList>
            <person name="Spang A."/>
            <person name="Saw J.H."/>
            <person name="Jorgensen S.L."/>
            <person name="Zaremba-Niedzwiedzka K."/>
            <person name="Martijn J."/>
            <person name="Lind A.E."/>
            <person name="van Eijk R."/>
            <person name="Schleper C."/>
            <person name="Guy L."/>
            <person name="Ettema T.J."/>
        </authorList>
    </citation>
    <scope>NUCLEOTIDE SEQUENCE</scope>
</reference>